<dbReference type="Gene3D" id="3.30.70.890">
    <property type="entry name" value="GHMP kinase, C-terminal domain"/>
    <property type="match status" value="1"/>
</dbReference>
<evidence type="ECO:0000256" key="5">
    <source>
        <dbReference type="ARBA" id="ARBA00022777"/>
    </source>
</evidence>
<dbReference type="PANTHER" id="PTHR43527">
    <property type="entry name" value="4-DIPHOSPHOCYTIDYL-2-C-METHYL-D-ERYTHRITOL KINASE, CHLOROPLASTIC"/>
    <property type="match status" value="1"/>
</dbReference>
<evidence type="ECO:0000256" key="1">
    <source>
        <dbReference type="ARBA" id="ARBA00009684"/>
    </source>
</evidence>
<evidence type="ECO:0000259" key="8">
    <source>
        <dbReference type="Pfam" id="PF00288"/>
    </source>
</evidence>
<dbReference type="GO" id="GO:0050515">
    <property type="term" value="F:4-(cytidine 5'-diphospho)-2-C-methyl-D-erythritol kinase activity"/>
    <property type="evidence" value="ECO:0007669"/>
    <property type="project" value="UniProtKB-EC"/>
</dbReference>
<comment type="similarity">
    <text evidence="1">Belongs to the GHMP kinase family. IspE subfamily.</text>
</comment>
<dbReference type="NCBIfam" id="TIGR00154">
    <property type="entry name" value="ispE"/>
    <property type="match status" value="1"/>
</dbReference>
<dbReference type="AlphaFoldDB" id="A0A644XKZ3"/>
<dbReference type="GO" id="GO:0016114">
    <property type="term" value="P:terpenoid biosynthetic process"/>
    <property type="evidence" value="ECO:0007669"/>
    <property type="project" value="InterPro"/>
</dbReference>
<dbReference type="SUPFAM" id="SSF54211">
    <property type="entry name" value="Ribosomal protein S5 domain 2-like"/>
    <property type="match status" value="1"/>
</dbReference>
<dbReference type="InterPro" id="IPR014721">
    <property type="entry name" value="Ribsml_uS5_D2-typ_fold_subgr"/>
</dbReference>
<protein>
    <recommendedName>
        <fullName evidence="2">4-(cytidine 5'-diphospho)-2-C-methyl-D-erythritol kinase</fullName>
        <ecNumber evidence="2">2.7.1.148</ecNumber>
    </recommendedName>
    <alternativeName>
        <fullName evidence="7">4-(cytidine-5'-diphospho)-2-C-methyl-D-erythritol kinase</fullName>
    </alternativeName>
</protein>
<dbReference type="PANTHER" id="PTHR43527:SF2">
    <property type="entry name" value="4-DIPHOSPHOCYTIDYL-2-C-METHYL-D-ERYTHRITOL KINASE, CHLOROPLASTIC"/>
    <property type="match status" value="1"/>
</dbReference>
<dbReference type="Pfam" id="PF08544">
    <property type="entry name" value="GHMP_kinases_C"/>
    <property type="match status" value="1"/>
</dbReference>
<dbReference type="InterPro" id="IPR036554">
    <property type="entry name" value="GHMP_kinase_C_sf"/>
</dbReference>
<name>A0A644XKZ3_9ZZZZ</name>
<evidence type="ECO:0000256" key="3">
    <source>
        <dbReference type="ARBA" id="ARBA00022679"/>
    </source>
</evidence>
<evidence type="ECO:0000259" key="9">
    <source>
        <dbReference type="Pfam" id="PF08544"/>
    </source>
</evidence>
<keyword evidence="6" id="KW-0067">ATP-binding</keyword>
<accession>A0A644XKZ3</accession>
<reference evidence="10" key="1">
    <citation type="submission" date="2019-08" db="EMBL/GenBank/DDBJ databases">
        <authorList>
            <person name="Kucharzyk K."/>
            <person name="Murdoch R.W."/>
            <person name="Higgins S."/>
            <person name="Loffler F."/>
        </authorList>
    </citation>
    <scope>NUCLEOTIDE SEQUENCE</scope>
</reference>
<comment type="caution">
    <text evidence="10">The sequence shown here is derived from an EMBL/GenBank/DDBJ whole genome shotgun (WGS) entry which is preliminary data.</text>
</comment>
<dbReference type="InterPro" id="IPR004424">
    <property type="entry name" value="IspE"/>
</dbReference>
<gene>
    <name evidence="10" type="primary">ispE_19</name>
    <name evidence="10" type="ORF">SDC9_63018</name>
</gene>
<dbReference type="InterPro" id="IPR006204">
    <property type="entry name" value="GHMP_kinase_N_dom"/>
</dbReference>
<dbReference type="FunFam" id="3.30.230.10:FF:000029">
    <property type="entry name" value="4-diphosphocytidyl-2-C-methyl-D-erythritol kinase"/>
    <property type="match status" value="1"/>
</dbReference>
<keyword evidence="4" id="KW-0547">Nucleotide-binding</keyword>
<dbReference type="HAMAP" id="MF_00061">
    <property type="entry name" value="IspE"/>
    <property type="match status" value="1"/>
</dbReference>
<dbReference type="EC" id="2.7.1.148" evidence="2"/>
<feature type="domain" description="GHMP kinase C-terminal" evidence="9">
    <location>
        <begin position="195"/>
        <end position="272"/>
    </location>
</feature>
<evidence type="ECO:0000256" key="2">
    <source>
        <dbReference type="ARBA" id="ARBA00012052"/>
    </source>
</evidence>
<dbReference type="GO" id="GO:0005524">
    <property type="term" value="F:ATP binding"/>
    <property type="evidence" value="ECO:0007669"/>
    <property type="project" value="UniProtKB-KW"/>
</dbReference>
<keyword evidence="3 10" id="KW-0808">Transferase</keyword>
<evidence type="ECO:0000256" key="6">
    <source>
        <dbReference type="ARBA" id="ARBA00022840"/>
    </source>
</evidence>
<evidence type="ECO:0000256" key="4">
    <source>
        <dbReference type="ARBA" id="ARBA00022741"/>
    </source>
</evidence>
<evidence type="ECO:0000256" key="7">
    <source>
        <dbReference type="ARBA" id="ARBA00032554"/>
    </source>
</evidence>
<dbReference type="PIRSF" id="PIRSF010376">
    <property type="entry name" value="IspE"/>
    <property type="match status" value="1"/>
</dbReference>
<feature type="domain" description="GHMP kinase N-terminal" evidence="8">
    <location>
        <begin position="63"/>
        <end position="141"/>
    </location>
</feature>
<evidence type="ECO:0000313" key="10">
    <source>
        <dbReference type="EMBL" id="MPM16637.1"/>
    </source>
</evidence>
<keyword evidence="5 10" id="KW-0418">Kinase</keyword>
<dbReference type="InterPro" id="IPR013750">
    <property type="entry name" value="GHMP_kinase_C_dom"/>
</dbReference>
<proteinExistence type="inferred from homology"/>
<organism evidence="10">
    <name type="scientific">bioreactor metagenome</name>
    <dbReference type="NCBI Taxonomy" id="1076179"/>
    <lineage>
        <taxon>unclassified sequences</taxon>
        <taxon>metagenomes</taxon>
        <taxon>ecological metagenomes</taxon>
    </lineage>
</organism>
<dbReference type="Pfam" id="PF00288">
    <property type="entry name" value="GHMP_kinases_N"/>
    <property type="match status" value="1"/>
</dbReference>
<dbReference type="Gene3D" id="3.30.230.10">
    <property type="match status" value="1"/>
</dbReference>
<dbReference type="InterPro" id="IPR020568">
    <property type="entry name" value="Ribosomal_Su5_D2-typ_SF"/>
</dbReference>
<sequence>MRSKAYAKINISLDIIGKRADGYHLLEMIMQSIDLYDEITIEKQKEDITIKCNKQYVPTDEKNLAYKAAKLFKEKYNINDGVYIYIKKNIPVCAGLAGGSTDGATVLKIMNSLFNVNASNEELMELGLKLGADVPYCIKGGTALCEGIGEKVTELKNFKDKIIVLVKPPFGVSTRSVYQEFNIEKARNHPDTNLIIEAMEKDDLRLVCSNMKNLLENVTLRKHKILINIKEEMRYYGSIGTMMSGSGPTVFAFFDDMLKAQRCFEKMKEKYNDVFITRTV</sequence>
<dbReference type="SUPFAM" id="SSF55060">
    <property type="entry name" value="GHMP Kinase, C-terminal domain"/>
    <property type="match status" value="1"/>
</dbReference>
<dbReference type="EMBL" id="VSSQ01002649">
    <property type="protein sequence ID" value="MPM16637.1"/>
    <property type="molecule type" value="Genomic_DNA"/>
</dbReference>